<evidence type="ECO:0000256" key="5">
    <source>
        <dbReference type="ARBA" id="ARBA00023235"/>
    </source>
</evidence>
<dbReference type="GO" id="GO:0003755">
    <property type="term" value="F:peptidyl-prolyl cis-trans isomerase activity"/>
    <property type="evidence" value="ECO:0007669"/>
    <property type="project" value="UniProtKB-KW"/>
</dbReference>
<dbReference type="Proteomes" id="UP001163152">
    <property type="component" value="Chromosome"/>
</dbReference>
<evidence type="ECO:0000259" key="7">
    <source>
        <dbReference type="PROSITE" id="PS50198"/>
    </source>
</evidence>
<dbReference type="RefSeq" id="WP_268607645.1">
    <property type="nucleotide sequence ID" value="NZ_CP113797.1"/>
</dbReference>
<dbReference type="InterPro" id="IPR000297">
    <property type="entry name" value="PPIase_PpiC"/>
</dbReference>
<dbReference type="Gene3D" id="3.10.50.40">
    <property type="match status" value="1"/>
</dbReference>
<dbReference type="PANTHER" id="PTHR47245:SF1">
    <property type="entry name" value="FOLDASE PROTEIN PRSA"/>
    <property type="match status" value="1"/>
</dbReference>
<evidence type="ECO:0000256" key="3">
    <source>
        <dbReference type="ARBA" id="ARBA00022729"/>
    </source>
</evidence>
<dbReference type="InterPro" id="IPR050245">
    <property type="entry name" value="PrsA_foldase"/>
</dbReference>
<keyword evidence="5 6" id="KW-0413">Isomerase</keyword>
<evidence type="ECO:0000313" key="8">
    <source>
        <dbReference type="EMBL" id="WAL58241.1"/>
    </source>
</evidence>
<comment type="catalytic activity">
    <reaction evidence="1">
        <text>[protein]-peptidylproline (omega=180) = [protein]-peptidylproline (omega=0)</text>
        <dbReference type="Rhea" id="RHEA:16237"/>
        <dbReference type="Rhea" id="RHEA-COMP:10747"/>
        <dbReference type="Rhea" id="RHEA-COMP:10748"/>
        <dbReference type="ChEBI" id="CHEBI:83833"/>
        <dbReference type="ChEBI" id="CHEBI:83834"/>
        <dbReference type="EC" id="5.2.1.8"/>
    </reaction>
</comment>
<name>A0A9E8ZGS0_9CYAN</name>
<evidence type="ECO:0000256" key="2">
    <source>
        <dbReference type="ARBA" id="ARBA00013194"/>
    </source>
</evidence>
<dbReference type="AlphaFoldDB" id="A0A9E8ZGS0"/>
<evidence type="ECO:0000256" key="4">
    <source>
        <dbReference type="ARBA" id="ARBA00023110"/>
    </source>
</evidence>
<proteinExistence type="predicted"/>
<dbReference type="SUPFAM" id="SSF54534">
    <property type="entry name" value="FKBP-like"/>
    <property type="match status" value="1"/>
</dbReference>
<reference evidence="8" key="1">
    <citation type="submission" date="2022-12" db="EMBL/GenBank/DDBJ databases">
        <title>Polyphasic identification of a Novel Hot-Spring Cyanobacterium Ocullathermofonsia sinensis gen nov. sp. nov. and Genomic Insights on its Adaptations to the Thermal Habitat.</title>
        <authorList>
            <person name="Daroch M."/>
            <person name="Tang J."/>
            <person name="Jiang Y."/>
        </authorList>
    </citation>
    <scope>NUCLEOTIDE SEQUENCE</scope>
    <source>
        <strain evidence="8">PKUAC-SCTA174</strain>
    </source>
</reference>
<accession>A0A9E8ZGS0</accession>
<keyword evidence="9" id="KW-1185">Reference proteome</keyword>
<dbReference type="PROSITE" id="PS50198">
    <property type="entry name" value="PPIC_PPIASE_2"/>
    <property type="match status" value="1"/>
</dbReference>
<keyword evidence="3" id="KW-0732">Signal</keyword>
<dbReference type="InterPro" id="IPR046357">
    <property type="entry name" value="PPIase_dom_sf"/>
</dbReference>
<dbReference type="Pfam" id="PF00639">
    <property type="entry name" value="Rotamase"/>
    <property type="match status" value="1"/>
</dbReference>
<keyword evidence="4 6" id="KW-0697">Rotamase</keyword>
<evidence type="ECO:0000256" key="1">
    <source>
        <dbReference type="ARBA" id="ARBA00000971"/>
    </source>
</evidence>
<feature type="domain" description="PpiC" evidence="7">
    <location>
        <begin position="108"/>
        <end position="201"/>
    </location>
</feature>
<evidence type="ECO:0000256" key="6">
    <source>
        <dbReference type="PROSITE-ProRule" id="PRU00278"/>
    </source>
</evidence>
<protein>
    <recommendedName>
        <fullName evidence="2">peptidylprolyl isomerase</fullName>
        <ecNumber evidence="2">5.2.1.8</ecNumber>
    </recommendedName>
</protein>
<evidence type="ECO:0000313" key="9">
    <source>
        <dbReference type="Proteomes" id="UP001163152"/>
    </source>
</evidence>
<sequence>MNTVLQVNHQSIASDEVLPLLIRYHLLLDLVRELVLDQAIESVLISNDELAAIKIEKQATENLTSKYDTELQIELPQEDQQVIRRLKIEKFKQLKWGDQIDLYFLQRQHQLTKVIYSLIRTHDRDLLNELYFRINSNEQSFAELARLYSQGTEAQTEGLIGPIEIGSYHPAFAQLLAHSPLGQLQPPMQLGEWWIILRVEQRIAAQLDEPMRQRLLNDLFEKWLDNRLSILCPQGTLHWQS</sequence>
<organism evidence="8 9">
    <name type="scientific">Thermocoleostomius sinensis A174</name>
    <dbReference type="NCBI Taxonomy" id="2016057"/>
    <lineage>
        <taxon>Bacteria</taxon>
        <taxon>Bacillati</taxon>
        <taxon>Cyanobacteriota</taxon>
        <taxon>Cyanophyceae</taxon>
        <taxon>Oculatellales</taxon>
        <taxon>Oculatellaceae</taxon>
        <taxon>Thermocoleostomius</taxon>
    </lineage>
</organism>
<dbReference type="PANTHER" id="PTHR47245">
    <property type="entry name" value="PEPTIDYLPROLYL ISOMERASE"/>
    <property type="match status" value="1"/>
</dbReference>
<dbReference type="EC" id="5.2.1.8" evidence="2"/>
<dbReference type="EMBL" id="CP113797">
    <property type="protein sequence ID" value="WAL58241.1"/>
    <property type="molecule type" value="Genomic_DNA"/>
</dbReference>
<dbReference type="KEGG" id="tsin:OXH18_13695"/>
<gene>
    <name evidence="8" type="ORF">OXH18_13695</name>
</gene>